<protein>
    <submittedName>
        <fullName evidence="2">Uncharacterized protein</fullName>
    </submittedName>
</protein>
<dbReference type="EMBL" id="JH767134">
    <property type="protein sequence ID" value="EQC41683.1"/>
    <property type="molecule type" value="Genomic_DNA"/>
</dbReference>
<dbReference type="OMA" id="YYATRYD"/>
<gene>
    <name evidence="2" type="ORF">SDRG_01641</name>
</gene>
<organism evidence="2 3">
    <name type="scientific">Saprolegnia diclina (strain VS20)</name>
    <dbReference type="NCBI Taxonomy" id="1156394"/>
    <lineage>
        <taxon>Eukaryota</taxon>
        <taxon>Sar</taxon>
        <taxon>Stramenopiles</taxon>
        <taxon>Oomycota</taxon>
        <taxon>Saprolegniomycetes</taxon>
        <taxon>Saprolegniales</taxon>
        <taxon>Saprolegniaceae</taxon>
        <taxon>Saprolegnia</taxon>
    </lineage>
</organism>
<feature type="compositionally biased region" description="Basic and acidic residues" evidence="1">
    <location>
        <begin position="374"/>
        <end position="387"/>
    </location>
</feature>
<dbReference type="RefSeq" id="XP_008605397.1">
    <property type="nucleotide sequence ID" value="XM_008607175.1"/>
</dbReference>
<dbReference type="eggNOG" id="ENOG502S6KP">
    <property type="taxonomic scope" value="Eukaryota"/>
</dbReference>
<dbReference type="GeneID" id="19942368"/>
<evidence type="ECO:0000313" key="3">
    <source>
        <dbReference type="Proteomes" id="UP000030762"/>
    </source>
</evidence>
<name>T0S8R4_SAPDV</name>
<feature type="compositionally biased region" description="Acidic residues" evidence="1">
    <location>
        <begin position="344"/>
        <end position="354"/>
    </location>
</feature>
<proteinExistence type="predicted"/>
<evidence type="ECO:0000256" key="1">
    <source>
        <dbReference type="SAM" id="MobiDB-lite"/>
    </source>
</evidence>
<feature type="compositionally biased region" description="Low complexity" evidence="1">
    <location>
        <begin position="393"/>
        <end position="405"/>
    </location>
</feature>
<dbReference type="VEuPathDB" id="FungiDB:SDRG_01641"/>
<dbReference type="OrthoDB" id="72397at2759"/>
<sequence>MGQSVSQVRRRLQGEPPPQDEATEGPPPDPVTLLETNKAPLFIEDYDAPNAEWNRETLYTYAKRLCGALPESETERRKRSQRHASFVPGTHSDIHFSCQHQQSVPVLVADAAVRRMQTFMRRVMYRRRWRNTVYTLVHRLREQAQLERVRAEEAAMLGRFRDILLGGFSAAKVSARGNLKNITMRLVVDGDACYLTWTPSVKKAPRLFIHHIDRVVAVKKGENLHVPSRLLRHISYRRSLIIYGTLPHLAALPLRTILQVGSSKERDLLVRGFSQFLSDSVFQTFMDDAGVLRKDKRRASITYFNPTPAETTTDHLTALERLERAETRQRRGRVSCFASNEPQDLNDDDDDDNGNEAHHHRSDFVLSDDDEQPEPDRSGSDHSDDGVPVHPHSTAATTTNNNASAELEEKAPPPLLQYYATRYDDMEVAPGVVDHRPRAALPVLQQAHLEKEEASLAYLFESLLSQ</sequence>
<dbReference type="AlphaFoldDB" id="T0S8R4"/>
<feature type="compositionally biased region" description="Pro residues" evidence="1">
    <location>
        <begin position="15"/>
        <end position="30"/>
    </location>
</feature>
<keyword evidence="3" id="KW-1185">Reference proteome</keyword>
<evidence type="ECO:0000313" key="2">
    <source>
        <dbReference type="EMBL" id="EQC41683.1"/>
    </source>
</evidence>
<accession>T0S8R4</accession>
<reference evidence="2 3" key="1">
    <citation type="submission" date="2012-04" db="EMBL/GenBank/DDBJ databases">
        <title>The Genome Sequence of Saprolegnia declina VS20.</title>
        <authorList>
            <consortium name="The Broad Institute Genome Sequencing Platform"/>
            <person name="Russ C."/>
            <person name="Nusbaum C."/>
            <person name="Tyler B."/>
            <person name="van West P."/>
            <person name="Dieguez-Uribeondo J."/>
            <person name="de Bruijn I."/>
            <person name="Tripathy S."/>
            <person name="Jiang R."/>
            <person name="Young S.K."/>
            <person name="Zeng Q."/>
            <person name="Gargeya S."/>
            <person name="Fitzgerald M."/>
            <person name="Haas B."/>
            <person name="Abouelleil A."/>
            <person name="Alvarado L."/>
            <person name="Arachchi H.M."/>
            <person name="Berlin A."/>
            <person name="Chapman S.B."/>
            <person name="Goldberg J."/>
            <person name="Griggs A."/>
            <person name="Gujja S."/>
            <person name="Hansen M."/>
            <person name="Howarth C."/>
            <person name="Imamovic A."/>
            <person name="Larimer J."/>
            <person name="McCowen C."/>
            <person name="Montmayeur A."/>
            <person name="Murphy C."/>
            <person name="Neiman D."/>
            <person name="Pearson M."/>
            <person name="Priest M."/>
            <person name="Roberts A."/>
            <person name="Saif S."/>
            <person name="Shea T."/>
            <person name="Sisk P."/>
            <person name="Sykes S."/>
            <person name="Wortman J."/>
            <person name="Nusbaum C."/>
            <person name="Birren B."/>
        </authorList>
    </citation>
    <scope>NUCLEOTIDE SEQUENCE [LARGE SCALE GENOMIC DNA]</scope>
    <source>
        <strain evidence="2 3">VS20</strain>
    </source>
</reference>
<dbReference type="Proteomes" id="UP000030762">
    <property type="component" value="Unassembled WGS sequence"/>
</dbReference>
<feature type="region of interest" description="Disordered" evidence="1">
    <location>
        <begin position="325"/>
        <end position="412"/>
    </location>
</feature>
<dbReference type="InParanoid" id="T0S8R4"/>
<feature type="region of interest" description="Disordered" evidence="1">
    <location>
        <begin position="1"/>
        <end position="34"/>
    </location>
</feature>